<organism evidence="1 2">
    <name type="scientific">Achromobacter insuavis AXX-A</name>
    <dbReference type="NCBI Taxonomy" id="1003200"/>
    <lineage>
        <taxon>Bacteria</taxon>
        <taxon>Pseudomonadati</taxon>
        <taxon>Pseudomonadota</taxon>
        <taxon>Betaproteobacteria</taxon>
        <taxon>Burkholderiales</taxon>
        <taxon>Alcaligenaceae</taxon>
        <taxon>Achromobacter</taxon>
    </lineage>
</organism>
<evidence type="ECO:0000313" key="2">
    <source>
        <dbReference type="Proteomes" id="UP000004853"/>
    </source>
</evidence>
<protein>
    <submittedName>
        <fullName evidence="1">Methyltransferase domain-containing protein 5</fullName>
    </submittedName>
</protein>
<dbReference type="AlphaFoldDB" id="F7T638"/>
<keyword evidence="1" id="KW-0808">Transferase</keyword>
<name>F7T638_9BURK</name>
<dbReference type="InterPro" id="IPR029063">
    <property type="entry name" value="SAM-dependent_MTases_sf"/>
</dbReference>
<keyword evidence="1" id="KW-0489">Methyltransferase</keyword>
<dbReference type="GO" id="GO:0032259">
    <property type="term" value="P:methylation"/>
    <property type="evidence" value="ECO:0007669"/>
    <property type="project" value="UniProtKB-KW"/>
</dbReference>
<dbReference type="EMBL" id="AFRQ01000092">
    <property type="protein sequence ID" value="EGP44245.1"/>
    <property type="molecule type" value="Genomic_DNA"/>
</dbReference>
<comment type="caution">
    <text evidence="1">The sequence shown here is derived from an EMBL/GenBank/DDBJ whole genome shotgun (WGS) entry which is preliminary data.</text>
</comment>
<dbReference type="Proteomes" id="UP000004853">
    <property type="component" value="Unassembled WGS sequence"/>
</dbReference>
<dbReference type="GO" id="GO:0008168">
    <property type="term" value="F:methyltransferase activity"/>
    <property type="evidence" value="ECO:0007669"/>
    <property type="project" value="UniProtKB-KW"/>
</dbReference>
<dbReference type="PATRIC" id="fig|1003200.3.peg.4385"/>
<gene>
    <name evidence="1" type="ORF">AXXA_22100</name>
</gene>
<dbReference type="eggNOG" id="COG2226">
    <property type="taxonomic scope" value="Bacteria"/>
</dbReference>
<dbReference type="Gene3D" id="3.40.50.150">
    <property type="entry name" value="Vaccinia Virus protein VP39"/>
    <property type="match status" value="1"/>
</dbReference>
<proteinExistence type="predicted"/>
<accession>F7T638</accession>
<dbReference type="Pfam" id="PF13489">
    <property type="entry name" value="Methyltransf_23"/>
    <property type="match status" value="1"/>
</dbReference>
<sequence>MTGEVPSMNATANPALGYPYFPYYPVVLDILRSRLADSVLDAPCDRGWLGDMARPATGRQVEVDGIGPAMLPAPANGYRRLTVHDLETPLPATAAYDAVVCSEAIHRATNPGLLVRGFRDVLRPGGTLVLTAPNAWHVRGRLQALVRGFHADPWTGASRADAGARAAVLPWGFAQLHLLLARHGFGDITLHNVAEAGRRGWLDRLLGWPARRYCQTRLKHAQDEDSRHFWRQAGSDPSVHGRWLVVSARRPA</sequence>
<dbReference type="HOGENOM" id="CLU_097046_0_0_4"/>
<dbReference type="SUPFAM" id="SSF53335">
    <property type="entry name" value="S-adenosyl-L-methionine-dependent methyltransferases"/>
    <property type="match status" value="1"/>
</dbReference>
<reference evidence="1 2" key="1">
    <citation type="submission" date="2011-06" db="EMBL/GenBank/DDBJ databases">
        <authorList>
            <person name="Bador J."/>
            <person name="Amoureux L."/>
            <person name="Neuwirth C."/>
        </authorList>
    </citation>
    <scope>NUCLEOTIDE SEQUENCE [LARGE SCALE GENOMIC DNA]</scope>
    <source>
        <strain evidence="1 2">AXX-A</strain>
    </source>
</reference>
<evidence type="ECO:0000313" key="1">
    <source>
        <dbReference type="EMBL" id="EGP44245.1"/>
    </source>
</evidence>